<dbReference type="GO" id="GO:0005524">
    <property type="term" value="F:ATP binding"/>
    <property type="evidence" value="ECO:0007669"/>
    <property type="project" value="UniProtKB-KW"/>
</dbReference>
<dbReference type="InterPro" id="IPR001610">
    <property type="entry name" value="PAC"/>
</dbReference>
<evidence type="ECO:0000313" key="14">
    <source>
        <dbReference type="Proteomes" id="UP001156102"/>
    </source>
</evidence>
<dbReference type="NCBIfam" id="TIGR00229">
    <property type="entry name" value="sensory_box"/>
    <property type="match status" value="1"/>
</dbReference>
<dbReference type="EMBL" id="JANCLT010000006">
    <property type="protein sequence ID" value="MCP8969410.1"/>
    <property type="molecule type" value="Genomic_DNA"/>
</dbReference>
<dbReference type="PRINTS" id="PR00344">
    <property type="entry name" value="BCTRLSENSOR"/>
</dbReference>
<evidence type="ECO:0000256" key="3">
    <source>
        <dbReference type="ARBA" id="ARBA00022553"/>
    </source>
</evidence>
<dbReference type="CDD" id="cd00082">
    <property type="entry name" value="HisKA"/>
    <property type="match status" value="1"/>
</dbReference>
<evidence type="ECO:0000256" key="7">
    <source>
        <dbReference type="ARBA" id="ARBA00022840"/>
    </source>
</evidence>
<dbReference type="InterPro" id="IPR004358">
    <property type="entry name" value="Sig_transdc_His_kin-like_C"/>
</dbReference>
<dbReference type="GO" id="GO:0006355">
    <property type="term" value="P:regulation of DNA-templated transcription"/>
    <property type="evidence" value="ECO:0007669"/>
    <property type="project" value="InterPro"/>
</dbReference>
<evidence type="ECO:0000256" key="8">
    <source>
        <dbReference type="ARBA" id="ARBA00022969"/>
    </source>
</evidence>
<dbReference type="EC" id="2.7.13.3" evidence="2"/>
<keyword evidence="14" id="KW-1185">Reference proteome</keyword>
<keyword evidence="9" id="KW-0902">Two-component regulatory system</keyword>
<feature type="domain" description="PAS" evidence="11">
    <location>
        <begin position="118"/>
        <end position="188"/>
    </location>
</feature>
<dbReference type="PANTHER" id="PTHR43065">
    <property type="entry name" value="SENSOR HISTIDINE KINASE"/>
    <property type="match status" value="1"/>
</dbReference>
<evidence type="ECO:0000256" key="5">
    <source>
        <dbReference type="ARBA" id="ARBA00022741"/>
    </source>
</evidence>
<keyword evidence="8" id="KW-0749">Sporulation</keyword>
<keyword evidence="3" id="KW-0597">Phosphoprotein</keyword>
<dbReference type="Gene3D" id="3.30.450.20">
    <property type="entry name" value="PAS domain"/>
    <property type="match status" value="2"/>
</dbReference>
<dbReference type="InterPro" id="IPR013767">
    <property type="entry name" value="PAS_fold"/>
</dbReference>
<evidence type="ECO:0000259" key="12">
    <source>
        <dbReference type="PROSITE" id="PS50113"/>
    </source>
</evidence>
<evidence type="ECO:0000259" key="10">
    <source>
        <dbReference type="PROSITE" id="PS50109"/>
    </source>
</evidence>
<dbReference type="SMART" id="SM00086">
    <property type="entry name" value="PAC"/>
    <property type="match status" value="1"/>
</dbReference>
<protein>
    <recommendedName>
        <fullName evidence="2">histidine kinase</fullName>
        <ecNumber evidence="2">2.7.13.3</ecNumber>
    </recommendedName>
</protein>
<organism evidence="13 14">
    <name type="scientific">Ectobacillus ponti</name>
    <dbReference type="NCBI Taxonomy" id="2961894"/>
    <lineage>
        <taxon>Bacteria</taxon>
        <taxon>Bacillati</taxon>
        <taxon>Bacillota</taxon>
        <taxon>Bacilli</taxon>
        <taxon>Bacillales</taxon>
        <taxon>Bacillaceae</taxon>
        <taxon>Ectobacillus</taxon>
    </lineage>
</organism>
<dbReference type="Pfam" id="PF00989">
    <property type="entry name" value="PAS"/>
    <property type="match status" value="1"/>
</dbReference>
<dbReference type="Gene3D" id="1.10.287.130">
    <property type="match status" value="1"/>
</dbReference>
<dbReference type="PROSITE" id="PS50109">
    <property type="entry name" value="HIS_KIN"/>
    <property type="match status" value="1"/>
</dbReference>
<keyword evidence="7" id="KW-0067">ATP-binding</keyword>
<dbReference type="Pfam" id="PF08448">
    <property type="entry name" value="PAS_4"/>
    <property type="match status" value="1"/>
</dbReference>
<evidence type="ECO:0000256" key="4">
    <source>
        <dbReference type="ARBA" id="ARBA00022679"/>
    </source>
</evidence>
<evidence type="ECO:0000256" key="1">
    <source>
        <dbReference type="ARBA" id="ARBA00000085"/>
    </source>
</evidence>
<dbReference type="Pfam" id="PF02518">
    <property type="entry name" value="HATPase_c"/>
    <property type="match status" value="1"/>
</dbReference>
<feature type="domain" description="PAC" evidence="12">
    <location>
        <begin position="190"/>
        <end position="241"/>
    </location>
</feature>
<dbReference type="Gene3D" id="3.30.565.10">
    <property type="entry name" value="Histidine kinase-like ATPase, C-terminal domain"/>
    <property type="match status" value="1"/>
</dbReference>
<dbReference type="InterPro" id="IPR003661">
    <property type="entry name" value="HisK_dim/P_dom"/>
</dbReference>
<dbReference type="SUPFAM" id="SSF47384">
    <property type="entry name" value="Homodimeric domain of signal transducing histidine kinase"/>
    <property type="match status" value="1"/>
</dbReference>
<dbReference type="SUPFAM" id="SSF55785">
    <property type="entry name" value="PYP-like sensor domain (PAS domain)"/>
    <property type="match status" value="2"/>
</dbReference>
<dbReference type="InterPro" id="IPR000700">
    <property type="entry name" value="PAS-assoc_C"/>
</dbReference>
<dbReference type="RefSeq" id="WP_254759332.1">
    <property type="nucleotide sequence ID" value="NZ_JANCLT010000006.1"/>
</dbReference>
<evidence type="ECO:0000256" key="6">
    <source>
        <dbReference type="ARBA" id="ARBA00022777"/>
    </source>
</evidence>
<dbReference type="FunFam" id="1.10.287.130:FF:000040">
    <property type="entry name" value="PAS domain-containing sensor histidine kinase"/>
    <property type="match status" value="1"/>
</dbReference>
<evidence type="ECO:0000259" key="11">
    <source>
        <dbReference type="PROSITE" id="PS50112"/>
    </source>
</evidence>
<reference evidence="13" key="1">
    <citation type="submission" date="2022-07" db="EMBL/GenBank/DDBJ databases">
        <authorList>
            <person name="Li W.-J."/>
            <person name="Deng Q.-Q."/>
        </authorList>
    </citation>
    <scope>NUCLEOTIDE SEQUENCE</scope>
    <source>
        <strain evidence="13">SYSU M60031</strain>
    </source>
</reference>
<dbReference type="SMART" id="SM00091">
    <property type="entry name" value="PAS"/>
    <property type="match status" value="2"/>
</dbReference>
<dbReference type="Pfam" id="PF00512">
    <property type="entry name" value="HisKA"/>
    <property type="match status" value="1"/>
</dbReference>
<dbReference type="SMART" id="SM00388">
    <property type="entry name" value="HisKA"/>
    <property type="match status" value="1"/>
</dbReference>
<dbReference type="InterPro" id="IPR013656">
    <property type="entry name" value="PAS_4"/>
</dbReference>
<gene>
    <name evidence="13" type="ORF">NK662_12820</name>
</gene>
<dbReference type="InterPro" id="IPR003594">
    <property type="entry name" value="HATPase_dom"/>
</dbReference>
<sequence>MIIPQINALEILDRITDGFFALDRDWNFTYMNAEAGRLLFRDHADICGKNIWAEFPAASALPFYKQYHKAMSAQTAVTFDAYFPPLDAWFDVRAYPCENGLSVFFKDITDQRLASAQNEQHYRSLFEQNPDAVYSFDLQGNYLSVNPAMEKMFGYSEAELLQSSFTLLVAPEDLERTIHHYELAANGITQHYEVKARHKDGHVIHVRVTNIPIIVDGEIVGVYGIAKDVTIQKQTEDRLVRSEKLTAVGQLSASIAHEIRNPLTSLKGFLQLMRTSAEDSSTNYFHIMESEITRIEAITGELLLLAKPQAQQFRLESVQDIVEDVMLLLSSQALMNKVTLEADCEVLPPVQCIGNQLKQVFINLVKNSIEAMPEGGCIRITLQQYDAESICVQIQDEGCGIPAELLDKIGLPFYTTKEKGTGLGMLTTFKIVESHGGRMHIESKVGTGTKVSIYLPFQPPLSGA</sequence>
<keyword evidence="4" id="KW-0808">Transferase</keyword>
<dbReference type="InterPro" id="IPR035965">
    <property type="entry name" value="PAS-like_dom_sf"/>
</dbReference>
<dbReference type="GO" id="GO:0000155">
    <property type="term" value="F:phosphorelay sensor kinase activity"/>
    <property type="evidence" value="ECO:0007669"/>
    <property type="project" value="InterPro"/>
</dbReference>
<dbReference type="GO" id="GO:0030435">
    <property type="term" value="P:sporulation resulting in formation of a cellular spore"/>
    <property type="evidence" value="ECO:0007669"/>
    <property type="project" value="UniProtKB-KW"/>
</dbReference>
<dbReference type="PROSITE" id="PS50112">
    <property type="entry name" value="PAS"/>
    <property type="match status" value="1"/>
</dbReference>
<dbReference type="PROSITE" id="PS50113">
    <property type="entry name" value="PAC"/>
    <property type="match status" value="1"/>
</dbReference>
<dbReference type="AlphaFoldDB" id="A0AA41X9L1"/>
<evidence type="ECO:0000313" key="13">
    <source>
        <dbReference type="EMBL" id="MCP8969410.1"/>
    </source>
</evidence>
<dbReference type="InterPro" id="IPR036890">
    <property type="entry name" value="HATPase_C_sf"/>
</dbReference>
<dbReference type="InterPro" id="IPR036097">
    <property type="entry name" value="HisK_dim/P_sf"/>
</dbReference>
<keyword evidence="6" id="KW-0418">Kinase</keyword>
<dbReference type="SUPFAM" id="SSF55874">
    <property type="entry name" value="ATPase domain of HSP90 chaperone/DNA topoisomerase II/histidine kinase"/>
    <property type="match status" value="1"/>
</dbReference>
<evidence type="ECO:0000256" key="9">
    <source>
        <dbReference type="ARBA" id="ARBA00023012"/>
    </source>
</evidence>
<dbReference type="CDD" id="cd00130">
    <property type="entry name" value="PAS"/>
    <property type="match status" value="2"/>
</dbReference>
<name>A0AA41X9L1_9BACI</name>
<evidence type="ECO:0000256" key="2">
    <source>
        <dbReference type="ARBA" id="ARBA00012438"/>
    </source>
</evidence>
<dbReference type="Proteomes" id="UP001156102">
    <property type="component" value="Unassembled WGS sequence"/>
</dbReference>
<dbReference type="InterPro" id="IPR000014">
    <property type="entry name" value="PAS"/>
</dbReference>
<feature type="domain" description="Histidine kinase" evidence="10">
    <location>
        <begin position="254"/>
        <end position="459"/>
    </location>
</feature>
<dbReference type="InterPro" id="IPR005467">
    <property type="entry name" value="His_kinase_dom"/>
</dbReference>
<dbReference type="SMART" id="SM00387">
    <property type="entry name" value="HATPase_c"/>
    <property type="match status" value="1"/>
</dbReference>
<dbReference type="PANTHER" id="PTHR43065:SF34">
    <property type="entry name" value="SPORULATION KINASE A"/>
    <property type="match status" value="1"/>
</dbReference>
<dbReference type="CDD" id="cd00075">
    <property type="entry name" value="HATPase"/>
    <property type="match status" value="1"/>
</dbReference>
<accession>A0AA41X9L1</accession>
<comment type="catalytic activity">
    <reaction evidence="1">
        <text>ATP + protein L-histidine = ADP + protein N-phospho-L-histidine.</text>
        <dbReference type="EC" id="2.7.13.3"/>
    </reaction>
</comment>
<comment type="caution">
    <text evidence="13">The sequence shown here is derived from an EMBL/GenBank/DDBJ whole genome shotgun (WGS) entry which is preliminary data.</text>
</comment>
<proteinExistence type="predicted"/>
<keyword evidence="5" id="KW-0547">Nucleotide-binding</keyword>